<feature type="domain" description="DUF2383" evidence="1">
    <location>
        <begin position="7"/>
        <end position="118"/>
    </location>
</feature>
<sequence>MKQTEEISEKINALIEKNNDAYKGFKKASENAESKHLRDYLIQQASERQAFAKKLTGSLMMYNPDFDVDTTGSVTGSLHRTWIDGKAALSMDDDESILEECIRGDKASVEEYQEFLEDYPSTSTEVSNTIREQLHNIKSTLERVSRLEDLH</sequence>
<dbReference type="Pfam" id="PF09537">
    <property type="entry name" value="DUF2383"/>
    <property type="match status" value="1"/>
</dbReference>
<dbReference type="OrthoDB" id="282393at2"/>
<proteinExistence type="predicted"/>
<evidence type="ECO:0000313" key="3">
    <source>
        <dbReference type="Proteomes" id="UP000321945"/>
    </source>
</evidence>
<dbReference type="InterPro" id="IPR011971">
    <property type="entry name" value="CHP02284"/>
</dbReference>
<dbReference type="SUPFAM" id="SSF47240">
    <property type="entry name" value="Ferritin-like"/>
    <property type="match status" value="1"/>
</dbReference>
<reference evidence="2 3" key="1">
    <citation type="submission" date="2019-08" db="EMBL/GenBank/DDBJ databases">
        <title>Genome of Aequorivita lipolytica Y10-2 (type strain).</title>
        <authorList>
            <person name="Bowman J.P."/>
        </authorList>
    </citation>
    <scope>NUCLEOTIDE SEQUENCE [LARGE SCALE GENOMIC DNA]</scope>
    <source>
        <strain evidence="2 3">Y10-2</strain>
    </source>
</reference>
<dbReference type="InterPro" id="IPR019052">
    <property type="entry name" value="DUF2383"/>
</dbReference>
<dbReference type="Gene3D" id="1.20.1260.10">
    <property type="match status" value="1"/>
</dbReference>
<name>A0A5C6YMI4_9FLAO</name>
<dbReference type="Proteomes" id="UP000321945">
    <property type="component" value="Unassembled WGS sequence"/>
</dbReference>
<evidence type="ECO:0000259" key="1">
    <source>
        <dbReference type="Pfam" id="PF09537"/>
    </source>
</evidence>
<organism evidence="2 3">
    <name type="scientific">Aequorivita lipolytica</name>
    <dbReference type="NCBI Taxonomy" id="153267"/>
    <lineage>
        <taxon>Bacteria</taxon>
        <taxon>Pseudomonadati</taxon>
        <taxon>Bacteroidota</taxon>
        <taxon>Flavobacteriia</taxon>
        <taxon>Flavobacteriales</taxon>
        <taxon>Flavobacteriaceae</taxon>
        <taxon>Aequorivita</taxon>
    </lineage>
</organism>
<dbReference type="AlphaFoldDB" id="A0A5C6YMI4"/>
<gene>
    <name evidence="2" type="ORF">ESV24_12565</name>
</gene>
<keyword evidence="3" id="KW-1185">Reference proteome</keyword>
<protein>
    <submittedName>
        <fullName evidence="2">PA2169 family four-helix-bundle protein</fullName>
    </submittedName>
</protein>
<dbReference type="EMBL" id="VORU01000012">
    <property type="protein sequence ID" value="TXD68293.1"/>
    <property type="molecule type" value="Genomic_DNA"/>
</dbReference>
<dbReference type="InterPro" id="IPR012347">
    <property type="entry name" value="Ferritin-like"/>
</dbReference>
<evidence type="ECO:0000313" key="2">
    <source>
        <dbReference type="EMBL" id="TXD68293.1"/>
    </source>
</evidence>
<dbReference type="RefSeq" id="WP_111816779.1">
    <property type="nucleotide sequence ID" value="NZ_CBCRZQ010000010.1"/>
</dbReference>
<accession>A0A5C6YMI4</accession>
<dbReference type="InterPro" id="IPR009078">
    <property type="entry name" value="Ferritin-like_SF"/>
</dbReference>
<comment type="caution">
    <text evidence="2">The sequence shown here is derived from an EMBL/GenBank/DDBJ whole genome shotgun (WGS) entry which is preliminary data.</text>
</comment>
<dbReference type="NCBIfam" id="TIGR02284">
    <property type="entry name" value="PA2169 family four-helix-bundle protein"/>
    <property type="match status" value="1"/>
</dbReference>